<evidence type="ECO:0000313" key="2">
    <source>
        <dbReference type="EMBL" id="PXW96904.1"/>
    </source>
</evidence>
<dbReference type="AlphaFoldDB" id="A0A318GVQ6"/>
<dbReference type="Gene3D" id="3.30.470.20">
    <property type="entry name" value="ATP-grasp fold, B domain"/>
    <property type="match status" value="1"/>
</dbReference>
<gene>
    <name evidence="2" type="ORF">C7444_1051</name>
    <name evidence="1" type="ORF">C7444_12173</name>
</gene>
<dbReference type="Gene3D" id="3.30.1490.20">
    <property type="entry name" value="ATP-grasp fold, A domain"/>
    <property type="match status" value="1"/>
</dbReference>
<dbReference type="InterPro" id="IPR013815">
    <property type="entry name" value="ATP_grasp_subdomain_1"/>
</dbReference>
<evidence type="ECO:0008006" key="4">
    <source>
        <dbReference type="Google" id="ProtNLM"/>
    </source>
</evidence>
<feature type="non-terminal residue" evidence="1">
    <location>
        <position position="32"/>
    </location>
</feature>
<evidence type="ECO:0000313" key="1">
    <source>
        <dbReference type="EMBL" id="PXW93307.1"/>
    </source>
</evidence>
<keyword evidence="3" id="KW-1185">Reference proteome</keyword>
<dbReference type="EMBL" id="QJJS01000005">
    <property type="protein sequence ID" value="PXW96904.1"/>
    <property type="molecule type" value="Genomic_DNA"/>
</dbReference>
<dbReference type="Proteomes" id="UP000247811">
    <property type="component" value="Unassembled WGS sequence"/>
</dbReference>
<reference evidence="1 3" key="1">
    <citation type="submission" date="2018-05" db="EMBL/GenBank/DDBJ databases">
        <title>Genomic Encyclopedia of Type Strains, Phase IV (KMG-IV): sequencing the most valuable type-strain genomes for metagenomic binning, comparative biology and taxonomic classification.</title>
        <authorList>
            <person name="Goeker M."/>
        </authorList>
    </citation>
    <scope>NUCLEOTIDE SEQUENCE [LARGE SCALE GENOMIC DNA]</scope>
    <source>
        <strain evidence="1 3">DSM 566</strain>
    </source>
</reference>
<accession>A0A318GVQ6</accession>
<protein>
    <recommendedName>
        <fullName evidence="4">ATP-grasp domain-containing protein</fullName>
    </recommendedName>
</protein>
<organism evidence="1 3">
    <name type="scientific">Sphaerotilus hippei</name>
    <dbReference type="NCBI Taxonomy" id="744406"/>
    <lineage>
        <taxon>Bacteria</taxon>
        <taxon>Pseudomonadati</taxon>
        <taxon>Pseudomonadota</taxon>
        <taxon>Betaproteobacteria</taxon>
        <taxon>Burkholderiales</taxon>
        <taxon>Sphaerotilaceae</taxon>
        <taxon>Sphaerotilus</taxon>
    </lineage>
</organism>
<dbReference type="GO" id="GO:0005524">
    <property type="term" value="F:ATP binding"/>
    <property type="evidence" value="ECO:0007669"/>
    <property type="project" value="InterPro"/>
</dbReference>
<name>A0A318GVQ6_9BURK</name>
<evidence type="ECO:0000313" key="3">
    <source>
        <dbReference type="Proteomes" id="UP000247811"/>
    </source>
</evidence>
<comment type="caution">
    <text evidence="1">The sequence shown here is derived from an EMBL/GenBank/DDBJ whole genome shotgun (WGS) entry which is preliminary data.</text>
</comment>
<sequence length="32" mass="3685">MKIHEYQGKEILRQFEVPVPRGIAAFTVQEAV</sequence>
<proteinExistence type="predicted"/>
<dbReference type="SUPFAM" id="SSF56059">
    <property type="entry name" value="Glutathione synthetase ATP-binding domain-like"/>
    <property type="match status" value="1"/>
</dbReference>
<dbReference type="EMBL" id="QJJS01000021">
    <property type="protein sequence ID" value="PXW93307.1"/>
    <property type="molecule type" value="Genomic_DNA"/>
</dbReference>